<organism evidence="8 9">
    <name type="scientific">Protea cynaroides</name>
    <dbReference type="NCBI Taxonomy" id="273540"/>
    <lineage>
        <taxon>Eukaryota</taxon>
        <taxon>Viridiplantae</taxon>
        <taxon>Streptophyta</taxon>
        <taxon>Embryophyta</taxon>
        <taxon>Tracheophyta</taxon>
        <taxon>Spermatophyta</taxon>
        <taxon>Magnoliopsida</taxon>
        <taxon>Proteales</taxon>
        <taxon>Proteaceae</taxon>
        <taxon>Protea</taxon>
    </lineage>
</organism>
<keyword evidence="3 6" id="KW-0812">Transmembrane</keyword>
<protein>
    <recommendedName>
        <fullName evidence="7">EamA domain-containing protein</fullName>
    </recommendedName>
</protein>
<feature type="transmembrane region" description="Helical" evidence="6">
    <location>
        <begin position="219"/>
        <end position="239"/>
    </location>
</feature>
<dbReference type="GO" id="GO:0022857">
    <property type="term" value="F:transmembrane transporter activity"/>
    <property type="evidence" value="ECO:0007669"/>
    <property type="project" value="InterPro"/>
</dbReference>
<feature type="transmembrane region" description="Helical" evidence="6">
    <location>
        <begin position="187"/>
        <end position="207"/>
    </location>
</feature>
<comment type="caution">
    <text evidence="8">The sequence shown here is derived from an EMBL/GenBank/DDBJ whole genome shotgun (WGS) entry which is preliminary data.</text>
</comment>
<evidence type="ECO:0000256" key="5">
    <source>
        <dbReference type="ARBA" id="ARBA00023136"/>
    </source>
</evidence>
<evidence type="ECO:0000256" key="1">
    <source>
        <dbReference type="ARBA" id="ARBA00004141"/>
    </source>
</evidence>
<evidence type="ECO:0000259" key="7">
    <source>
        <dbReference type="Pfam" id="PF00892"/>
    </source>
</evidence>
<dbReference type="AlphaFoldDB" id="A0A9Q0QTC0"/>
<dbReference type="GO" id="GO:0016020">
    <property type="term" value="C:membrane"/>
    <property type="evidence" value="ECO:0007669"/>
    <property type="project" value="UniProtKB-SubCell"/>
</dbReference>
<keyword evidence="4 6" id="KW-1133">Transmembrane helix</keyword>
<comment type="subcellular location">
    <subcellularLocation>
        <location evidence="1">Membrane</location>
        <topology evidence="1">Multi-pass membrane protein</topology>
    </subcellularLocation>
</comment>
<sequence>MGSKKIWASYVAMVVVQFAYGGSNILIKIALNKGLSQLVFIVYRHLIALLLFGPLAYFLERKQRPSLSLPTMIKIFFLSSLGTTIHLNVYYLGLDYTSPTVASSLSNVILGFTFVMALLLRLEKVKIESAKGRAKVCGTLICIGGALVFTFWKGEYLFKGFTRSPLIDIHDESRGSIHGSMHHKENWIKGSLLILTGNIAWSASLILQKLVSDVFPAPLSLNTLICFFASLQSSVLALILDRESTSWRLEWDVQLLTIVYCGVVISALVYYLQTWCISVKGPVFAAMFSPLQLVIVGIFSAIVFAEQLHLGGLIGAILIVAGLYSVLWGKSSDSPLQMKVGKDDKNTLDHQTLEINMANQPLSISTNSSEKLALGFLPLIAAIKLETEMEKHSVVAEEFLTIDCCYSRIMMELGTPSNAFHVEDDGER</sequence>
<gene>
    <name evidence="8" type="ORF">NE237_004199</name>
</gene>
<feature type="transmembrane region" description="Helical" evidence="6">
    <location>
        <begin position="71"/>
        <end position="92"/>
    </location>
</feature>
<feature type="transmembrane region" description="Helical" evidence="6">
    <location>
        <begin position="37"/>
        <end position="59"/>
    </location>
</feature>
<dbReference type="PANTHER" id="PTHR31218">
    <property type="entry name" value="WAT1-RELATED PROTEIN"/>
    <property type="match status" value="1"/>
</dbReference>
<dbReference type="Pfam" id="PF00892">
    <property type="entry name" value="EamA"/>
    <property type="match status" value="2"/>
</dbReference>
<dbReference type="InterPro" id="IPR030184">
    <property type="entry name" value="WAT1-related"/>
</dbReference>
<evidence type="ECO:0000256" key="4">
    <source>
        <dbReference type="ARBA" id="ARBA00022989"/>
    </source>
</evidence>
<evidence type="ECO:0000256" key="2">
    <source>
        <dbReference type="ARBA" id="ARBA00007635"/>
    </source>
</evidence>
<dbReference type="InterPro" id="IPR037185">
    <property type="entry name" value="EmrE-like"/>
</dbReference>
<feature type="domain" description="EamA" evidence="7">
    <location>
        <begin position="189"/>
        <end position="327"/>
    </location>
</feature>
<reference evidence="8" key="1">
    <citation type="journal article" date="2023" name="Plant J.">
        <title>The genome of the king protea, Protea cynaroides.</title>
        <authorList>
            <person name="Chang J."/>
            <person name="Duong T.A."/>
            <person name="Schoeman C."/>
            <person name="Ma X."/>
            <person name="Roodt D."/>
            <person name="Barker N."/>
            <person name="Li Z."/>
            <person name="Van de Peer Y."/>
            <person name="Mizrachi E."/>
        </authorList>
    </citation>
    <scope>NUCLEOTIDE SEQUENCE</scope>
    <source>
        <tissue evidence="8">Young leaves</tissue>
    </source>
</reference>
<keyword evidence="5 6" id="KW-0472">Membrane</keyword>
<dbReference type="Proteomes" id="UP001141806">
    <property type="component" value="Unassembled WGS sequence"/>
</dbReference>
<keyword evidence="9" id="KW-1185">Reference proteome</keyword>
<feature type="transmembrane region" description="Helical" evidence="6">
    <location>
        <begin position="7"/>
        <end position="31"/>
    </location>
</feature>
<dbReference type="OrthoDB" id="1728340at2759"/>
<accession>A0A9Q0QTC0</accession>
<feature type="transmembrane region" description="Helical" evidence="6">
    <location>
        <begin position="284"/>
        <end position="304"/>
    </location>
</feature>
<feature type="domain" description="EamA" evidence="7">
    <location>
        <begin position="10"/>
        <end position="149"/>
    </location>
</feature>
<dbReference type="EMBL" id="JAMYWD010000005">
    <property type="protein sequence ID" value="KAJ4971100.1"/>
    <property type="molecule type" value="Genomic_DNA"/>
</dbReference>
<evidence type="ECO:0000256" key="3">
    <source>
        <dbReference type="ARBA" id="ARBA00022692"/>
    </source>
</evidence>
<comment type="similarity">
    <text evidence="2">Belongs to the drug/metabolite transporter (DMT) superfamily. Plant drug/metabolite exporter (P-DME) (TC 2.A.7.4) family.</text>
</comment>
<evidence type="ECO:0000313" key="8">
    <source>
        <dbReference type="EMBL" id="KAJ4971100.1"/>
    </source>
</evidence>
<evidence type="ECO:0000256" key="6">
    <source>
        <dbReference type="SAM" id="Phobius"/>
    </source>
</evidence>
<name>A0A9Q0QTC0_9MAGN</name>
<proteinExistence type="inferred from homology"/>
<feature type="transmembrane region" description="Helical" evidence="6">
    <location>
        <begin position="310"/>
        <end position="329"/>
    </location>
</feature>
<dbReference type="InterPro" id="IPR000620">
    <property type="entry name" value="EamA_dom"/>
</dbReference>
<feature type="transmembrane region" description="Helical" evidence="6">
    <location>
        <begin position="134"/>
        <end position="152"/>
    </location>
</feature>
<evidence type="ECO:0000313" key="9">
    <source>
        <dbReference type="Proteomes" id="UP001141806"/>
    </source>
</evidence>
<feature type="transmembrane region" description="Helical" evidence="6">
    <location>
        <begin position="251"/>
        <end position="272"/>
    </location>
</feature>
<dbReference type="SUPFAM" id="SSF103481">
    <property type="entry name" value="Multidrug resistance efflux transporter EmrE"/>
    <property type="match status" value="2"/>
</dbReference>
<feature type="transmembrane region" description="Helical" evidence="6">
    <location>
        <begin position="104"/>
        <end position="122"/>
    </location>
</feature>